<reference evidence="10" key="1">
    <citation type="journal article" date="2021" name="G3 (Bethesda)">
        <title>Genome and transcriptome analysis of the beet armyworm Spodoptera exigua reveals targets for pest control. .</title>
        <authorList>
            <person name="Simon S."/>
            <person name="Breeschoten T."/>
            <person name="Jansen H.J."/>
            <person name="Dirks R.P."/>
            <person name="Schranz M.E."/>
            <person name="Ros V.I.D."/>
        </authorList>
    </citation>
    <scope>NUCLEOTIDE SEQUENCE</scope>
    <source>
        <strain evidence="10">TB_SE_WUR_2020</strain>
    </source>
</reference>
<organism evidence="10 11">
    <name type="scientific">Spodoptera exigua</name>
    <name type="common">Beet armyworm</name>
    <name type="synonym">Noctua fulgens</name>
    <dbReference type="NCBI Taxonomy" id="7107"/>
    <lineage>
        <taxon>Eukaryota</taxon>
        <taxon>Metazoa</taxon>
        <taxon>Ecdysozoa</taxon>
        <taxon>Arthropoda</taxon>
        <taxon>Hexapoda</taxon>
        <taxon>Insecta</taxon>
        <taxon>Pterygota</taxon>
        <taxon>Neoptera</taxon>
        <taxon>Endopterygota</taxon>
        <taxon>Lepidoptera</taxon>
        <taxon>Glossata</taxon>
        <taxon>Ditrysia</taxon>
        <taxon>Noctuoidea</taxon>
        <taxon>Noctuidae</taxon>
        <taxon>Amphipyrinae</taxon>
        <taxon>Spodoptera</taxon>
    </lineage>
</organism>
<keyword evidence="5" id="KW-0479">Metal-binding</keyword>
<dbReference type="PANTHER" id="PTHR22930:SF269">
    <property type="entry name" value="NUCLEASE HARBI1-LIKE PROTEIN"/>
    <property type="match status" value="1"/>
</dbReference>
<gene>
    <name evidence="9" type="ORF">HF086_008513</name>
    <name evidence="10" type="ORF">HF086_017115</name>
</gene>
<dbReference type="GO" id="GO:0004518">
    <property type="term" value="F:nuclease activity"/>
    <property type="evidence" value="ECO:0007669"/>
    <property type="project" value="UniProtKB-KW"/>
</dbReference>
<dbReference type="InterPro" id="IPR045249">
    <property type="entry name" value="HARBI1-like"/>
</dbReference>
<comment type="similarity">
    <text evidence="3">Belongs to the HARBI1 family.</text>
</comment>
<dbReference type="EMBL" id="JACEFF010000221">
    <property type="protein sequence ID" value="KAH9641591.1"/>
    <property type="molecule type" value="Genomic_DNA"/>
</dbReference>
<protein>
    <recommendedName>
        <fullName evidence="8">DDE Tnp4 domain-containing protein</fullName>
    </recommendedName>
</protein>
<evidence type="ECO:0000256" key="7">
    <source>
        <dbReference type="ARBA" id="ARBA00023242"/>
    </source>
</evidence>
<dbReference type="GO" id="GO:0005634">
    <property type="term" value="C:nucleus"/>
    <property type="evidence" value="ECO:0007669"/>
    <property type="project" value="UniProtKB-SubCell"/>
</dbReference>
<keyword evidence="4" id="KW-0540">Nuclease</keyword>
<evidence type="ECO:0000256" key="6">
    <source>
        <dbReference type="ARBA" id="ARBA00022801"/>
    </source>
</evidence>
<keyword evidence="7" id="KW-0539">Nucleus</keyword>
<dbReference type="InterPro" id="IPR027806">
    <property type="entry name" value="HARBI1_dom"/>
</dbReference>
<evidence type="ECO:0000313" key="11">
    <source>
        <dbReference type="Proteomes" id="UP000814243"/>
    </source>
</evidence>
<evidence type="ECO:0000313" key="10">
    <source>
        <dbReference type="EMBL" id="KAH9641591.1"/>
    </source>
</evidence>
<proteinExistence type="inferred from homology"/>
<dbReference type="GO" id="GO:0016787">
    <property type="term" value="F:hydrolase activity"/>
    <property type="evidence" value="ECO:0007669"/>
    <property type="project" value="UniProtKB-KW"/>
</dbReference>
<dbReference type="EMBL" id="JACEFF010000699">
    <property type="protein sequence ID" value="KAH9632686.1"/>
    <property type="molecule type" value="Genomic_DNA"/>
</dbReference>
<comment type="subcellular location">
    <subcellularLocation>
        <location evidence="2">Nucleus</location>
    </subcellularLocation>
</comment>
<evidence type="ECO:0000256" key="2">
    <source>
        <dbReference type="ARBA" id="ARBA00004123"/>
    </source>
</evidence>
<evidence type="ECO:0000256" key="4">
    <source>
        <dbReference type="ARBA" id="ARBA00022722"/>
    </source>
</evidence>
<dbReference type="PANTHER" id="PTHR22930">
    <property type="match status" value="1"/>
</dbReference>
<evidence type="ECO:0000313" key="9">
    <source>
        <dbReference type="EMBL" id="KAH9632686.1"/>
    </source>
</evidence>
<evidence type="ECO:0000256" key="5">
    <source>
        <dbReference type="ARBA" id="ARBA00022723"/>
    </source>
</evidence>
<evidence type="ECO:0000256" key="1">
    <source>
        <dbReference type="ARBA" id="ARBA00001968"/>
    </source>
</evidence>
<dbReference type="GO" id="GO:0046872">
    <property type="term" value="F:metal ion binding"/>
    <property type="evidence" value="ECO:0007669"/>
    <property type="project" value="UniProtKB-KW"/>
</dbReference>
<dbReference type="Proteomes" id="UP000814243">
    <property type="component" value="Unassembled WGS sequence"/>
</dbReference>
<evidence type="ECO:0000259" key="8">
    <source>
        <dbReference type="Pfam" id="PF13359"/>
    </source>
</evidence>
<dbReference type="AlphaFoldDB" id="A0A922MQV5"/>
<name>A0A922MQV5_SPOEX</name>
<accession>A0A922MQV5</accession>
<dbReference type="Pfam" id="PF13359">
    <property type="entry name" value="DDE_Tnp_4"/>
    <property type="match status" value="1"/>
</dbReference>
<evidence type="ECO:0000256" key="3">
    <source>
        <dbReference type="ARBA" id="ARBA00006958"/>
    </source>
</evidence>
<keyword evidence="6" id="KW-0378">Hydrolase</keyword>
<sequence>MGFTTVRNIVKEVCEAIWKKLAPIVMPQPSEERWKQIAKDFQTYWHFPNCLGALDGKHVNIICPINAGSTYYNYKKDHSIVLLALVDAHYKFVMIDVGAYGRNSDGGVYENSVMGKMFERNQLNVPQNTPIHQNSEPMPYTIVADAAFPLKTYLLKPYSKAKLVNNDSNKVFNYRLSRARRTVENAFGILRARFRIFQGPMQVQPDMADIIVQAACALHNYLRTEKSQEIEENYLNSNESHSSQDGLSNIEIVGRNYCQDAIAVREKFKEYFVSPEGQVPWQMDMIRQGRID</sequence>
<comment type="cofactor">
    <cofactor evidence="1">
        <name>a divalent metal cation</name>
        <dbReference type="ChEBI" id="CHEBI:60240"/>
    </cofactor>
</comment>
<feature type="domain" description="DDE Tnp4" evidence="8">
    <location>
        <begin position="54"/>
        <end position="220"/>
    </location>
</feature>
<comment type="caution">
    <text evidence="10">The sequence shown here is derived from an EMBL/GenBank/DDBJ whole genome shotgun (WGS) entry which is preliminary data.</text>
</comment>